<keyword evidence="3" id="KW-1185">Reference proteome</keyword>
<keyword evidence="1" id="KW-0472">Membrane</keyword>
<feature type="transmembrane region" description="Helical" evidence="1">
    <location>
        <begin position="84"/>
        <end position="107"/>
    </location>
</feature>
<comment type="caution">
    <text evidence="2">The sequence shown here is derived from an EMBL/GenBank/DDBJ whole genome shotgun (WGS) entry which is preliminary data.</text>
</comment>
<protein>
    <submittedName>
        <fullName evidence="2">Uncharacterized protein</fullName>
    </submittedName>
</protein>
<dbReference type="Proteomes" id="UP001341840">
    <property type="component" value="Unassembled WGS sequence"/>
</dbReference>
<reference evidence="2 3" key="1">
    <citation type="journal article" date="2023" name="Plants (Basel)">
        <title>Bridging the Gap: Combining Genomics and Transcriptomics Approaches to Understand Stylosanthes scabra, an Orphan Legume from the Brazilian Caatinga.</title>
        <authorList>
            <person name="Ferreira-Neto J.R.C."/>
            <person name="da Silva M.D."/>
            <person name="Binneck E."/>
            <person name="de Melo N.F."/>
            <person name="da Silva R.H."/>
            <person name="de Melo A.L.T.M."/>
            <person name="Pandolfi V."/>
            <person name="Bustamante F.O."/>
            <person name="Brasileiro-Vidal A.C."/>
            <person name="Benko-Iseppon A.M."/>
        </authorList>
    </citation>
    <scope>NUCLEOTIDE SEQUENCE [LARGE SCALE GENOMIC DNA]</scope>
    <source>
        <tissue evidence="2">Leaves</tissue>
    </source>
</reference>
<accession>A0ABU6Y4Q1</accession>
<evidence type="ECO:0000313" key="2">
    <source>
        <dbReference type="EMBL" id="MED6204254.1"/>
    </source>
</evidence>
<evidence type="ECO:0000256" key="1">
    <source>
        <dbReference type="SAM" id="Phobius"/>
    </source>
</evidence>
<organism evidence="2 3">
    <name type="scientific">Stylosanthes scabra</name>
    <dbReference type="NCBI Taxonomy" id="79078"/>
    <lineage>
        <taxon>Eukaryota</taxon>
        <taxon>Viridiplantae</taxon>
        <taxon>Streptophyta</taxon>
        <taxon>Embryophyta</taxon>
        <taxon>Tracheophyta</taxon>
        <taxon>Spermatophyta</taxon>
        <taxon>Magnoliopsida</taxon>
        <taxon>eudicotyledons</taxon>
        <taxon>Gunneridae</taxon>
        <taxon>Pentapetalae</taxon>
        <taxon>rosids</taxon>
        <taxon>fabids</taxon>
        <taxon>Fabales</taxon>
        <taxon>Fabaceae</taxon>
        <taxon>Papilionoideae</taxon>
        <taxon>50 kb inversion clade</taxon>
        <taxon>dalbergioids sensu lato</taxon>
        <taxon>Dalbergieae</taxon>
        <taxon>Pterocarpus clade</taxon>
        <taxon>Stylosanthes</taxon>
    </lineage>
</organism>
<keyword evidence="1" id="KW-1133">Transmembrane helix</keyword>
<keyword evidence="1" id="KW-0812">Transmembrane</keyword>
<gene>
    <name evidence="2" type="ORF">PIB30_007725</name>
</gene>
<evidence type="ECO:0000313" key="3">
    <source>
        <dbReference type="Proteomes" id="UP001341840"/>
    </source>
</evidence>
<name>A0ABU6Y4Q1_9FABA</name>
<sequence length="323" mass="36893">MFSFRASESIRKRSESTRSRQNAFKDAILILFSLISLISPTSTLHFFQLSLNSHHPKTQNPYFLLPQFTSHHQHFSFTLLSPSISLPFFISLSLLRAFSFPLFSIFLQAPSSPISSSSIFTKTHNPSFFTSQTPNGAYQANGQTPKDERAAYEEKLSKLEIFPPRYVGEGVLPKDKYPEFWRLIDAQGLRPFLFWRERYYPRFVAAAFTTASLQDELDEEGHGDFYFNVSYVGRTYQFPLGHIAGAWGLRNKGTTFRGGNNPHGSWNEFDKVKVAITLRLEPAASSKYAVSKMTTDHRLLLYVLSYVLLPRKSNHGIAFEEDC</sequence>
<proteinExistence type="predicted"/>
<dbReference type="EMBL" id="JASCZI010241672">
    <property type="protein sequence ID" value="MED6204254.1"/>
    <property type="molecule type" value="Genomic_DNA"/>
</dbReference>